<accession>A0ABV8QJN5</accession>
<dbReference type="EC" id="3.1.2.4" evidence="2"/>
<evidence type="ECO:0000259" key="4">
    <source>
        <dbReference type="Pfam" id="PF16113"/>
    </source>
</evidence>
<comment type="caution">
    <text evidence="5">The sequence shown here is derived from an EMBL/GenBank/DDBJ whole genome shotgun (WGS) entry which is preliminary data.</text>
</comment>
<dbReference type="PANTHER" id="PTHR43176:SF3">
    <property type="entry name" value="3-HYDROXYISOBUTYRYL-COA HYDROLASE, MITOCHONDRIAL"/>
    <property type="match status" value="1"/>
</dbReference>
<gene>
    <name evidence="5" type="ORF">ACFOZ5_12440</name>
</gene>
<reference evidence="6" key="1">
    <citation type="journal article" date="2019" name="Int. J. Syst. Evol. Microbiol.">
        <title>The Global Catalogue of Microorganisms (GCM) 10K type strain sequencing project: providing services to taxonomists for standard genome sequencing and annotation.</title>
        <authorList>
            <consortium name="The Broad Institute Genomics Platform"/>
            <consortium name="The Broad Institute Genome Sequencing Center for Infectious Disease"/>
            <person name="Wu L."/>
            <person name="Ma J."/>
        </authorList>
    </citation>
    <scope>NUCLEOTIDE SEQUENCE [LARGE SCALE GENOMIC DNA]</scope>
    <source>
        <strain evidence="6">CECT 7297</strain>
    </source>
</reference>
<comment type="catalytic activity">
    <reaction evidence="1">
        <text>3-hydroxy-2-methylpropanoyl-CoA + H2O = 3-hydroxy-2-methylpropanoate + CoA + H(+)</text>
        <dbReference type="Rhea" id="RHEA:20888"/>
        <dbReference type="ChEBI" id="CHEBI:11805"/>
        <dbReference type="ChEBI" id="CHEBI:15377"/>
        <dbReference type="ChEBI" id="CHEBI:15378"/>
        <dbReference type="ChEBI" id="CHEBI:57287"/>
        <dbReference type="ChEBI" id="CHEBI:57340"/>
        <dbReference type="EC" id="3.1.2.4"/>
    </reaction>
</comment>
<dbReference type="CDD" id="cd06558">
    <property type="entry name" value="crotonase-like"/>
    <property type="match status" value="1"/>
</dbReference>
<dbReference type="RefSeq" id="WP_379887762.1">
    <property type="nucleotide sequence ID" value="NZ_JBHSDI010000015.1"/>
</dbReference>
<dbReference type="Pfam" id="PF16113">
    <property type="entry name" value="ECH_2"/>
    <property type="match status" value="1"/>
</dbReference>
<evidence type="ECO:0000256" key="3">
    <source>
        <dbReference type="ARBA" id="ARBA00022801"/>
    </source>
</evidence>
<sequence length="368" mass="41206">MTIQTREIPCRSGKLGVITLNSPETLNALSPALLRALQTQLDTWAEDDDVCLVLITANGDRAFCAGADLRELYRALGDDASVDPVNELFAPEYRMDYTLHTFPKPVITLAHGITMGGGMGLLQASRYRLITPDTVMAMPEASIGLFPDAGASWFLNRLPGSIGLFMGLTGARLNASDAMRVGLADLVIERRQGEELISRITDQHWTGEIAADDNRLFRLLDQTEETSPSLLPDSELARYEQDIARLCRRDELPRVVDRLLQSPPGNDWWNACIDRLRHACPVSLLLLERQLSHGLQMSLKDIFRMELAMAARCVAQPDLREGIRARMIDRDQCPGWTYRSVTDIPEDTIERYFEAPWPEQEDPLGDLS</sequence>
<keyword evidence="3 5" id="KW-0378">Hydrolase</keyword>
<name>A0ABV8QJN5_9GAMM</name>
<proteinExistence type="predicted"/>
<keyword evidence="6" id="KW-1185">Reference proteome</keyword>
<evidence type="ECO:0000313" key="6">
    <source>
        <dbReference type="Proteomes" id="UP001595798"/>
    </source>
</evidence>
<dbReference type="Proteomes" id="UP001595798">
    <property type="component" value="Unassembled WGS sequence"/>
</dbReference>
<dbReference type="EMBL" id="JBHSDI010000015">
    <property type="protein sequence ID" value="MFC4259840.1"/>
    <property type="molecule type" value="Genomic_DNA"/>
</dbReference>
<protein>
    <recommendedName>
        <fullName evidence="2">3-hydroxyisobutyryl-CoA hydrolase</fullName>
        <ecNumber evidence="2">3.1.2.4</ecNumber>
    </recommendedName>
</protein>
<dbReference type="SUPFAM" id="SSF52096">
    <property type="entry name" value="ClpP/crotonase"/>
    <property type="match status" value="1"/>
</dbReference>
<evidence type="ECO:0000313" key="5">
    <source>
        <dbReference type="EMBL" id="MFC4259840.1"/>
    </source>
</evidence>
<dbReference type="PANTHER" id="PTHR43176">
    <property type="entry name" value="3-HYDROXYISOBUTYRYL-COA HYDROLASE-RELATED"/>
    <property type="match status" value="1"/>
</dbReference>
<dbReference type="NCBIfam" id="NF004127">
    <property type="entry name" value="PRK05617.1"/>
    <property type="match status" value="1"/>
</dbReference>
<organism evidence="5 6">
    <name type="scientific">Marinobacter lacisalsi</name>
    <dbReference type="NCBI Taxonomy" id="475979"/>
    <lineage>
        <taxon>Bacteria</taxon>
        <taxon>Pseudomonadati</taxon>
        <taxon>Pseudomonadota</taxon>
        <taxon>Gammaproteobacteria</taxon>
        <taxon>Pseudomonadales</taxon>
        <taxon>Marinobacteraceae</taxon>
        <taxon>Marinobacter</taxon>
    </lineage>
</organism>
<dbReference type="Gene3D" id="3.90.226.10">
    <property type="entry name" value="2-enoyl-CoA Hydratase, Chain A, domain 1"/>
    <property type="match status" value="1"/>
</dbReference>
<dbReference type="GO" id="GO:0016787">
    <property type="term" value="F:hydrolase activity"/>
    <property type="evidence" value="ECO:0007669"/>
    <property type="project" value="UniProtKB-KW"/>
</dbReference>
<dbReference type="InterPro" id="IPR032259">
    <property type="entry name" value="HIBYL-CoA-H"/>
</dbReference>
<feature type="domain" description="Enoyl-CoA hydratase/isomerase" evidence="4">
    <location>
        <begin position="16"/>
        <end position="353"/>
    </location>
</feature>
<dbReference type="InterPro" id="IPR045004">
    <property type="entry name" value="ECH_dom"/>
</dbReference>
<dbReference type="InterPro" id="IPR029045">
    <property type="entry name" value="ClpP/crotonase-like_dom_sf"/>
</dbReference>
<evidence type="ECO:0000256" key="2">
    <source>
        <dbReference type="ARBA" id="ARBA00011915"/>
    </source>
</evidence>
<evidence type="ECO:0000256" key="1">
    <source>
        <dbReference type="ARBA" id="ARBA00001709"/>
    </source>
</evidence>